<sequence>MSFKDLASGVSGLEVGEGGVGINGGWGKRHAPLSGDTAPIRHDISSGRGVARRDDTLLAAPPWAPIQQIINADKKRPRRKMRNVSVRRRRHARPNRINLITRSAGTFCTRHGARFCRAGRGCSARAQIENNGPIRYRFSIVRAENSAGVRHYPGIARASHRPGAACGEGGTGSACRIIWQLAFRKFTALPHRAATRNDFFIGTELYHNSIDSGRRRNNARDFITRYELPLIWIWSLTPICELACARAGARAADV</sequence>
<dbReference type="AlphaFoldDB" id="A0A4C1S9J8"/>
<protein>
    <submittedName>
        <fullName evidence="2">Uncharacterized protein</fullName>
    </submittedName>
</protein>
<organism evidence="2 3">
    <name type="scientific">Eumeta variegata</name>
    <name type="common">Bagworm moth</name>
    <name type="synonym">Eumeta japonica</name>
    <dbReference type="NCBI Taxonomy" id="151549"/>
    <lineage>
        <taxon>Eukaryota</taxon>
        <taxon>Metazoa</taxon>
        <taxon>Ecdysozoa</taxon>
        <taxon>Arthropoda</taxon>
        <taxon>Hexapoda</taxon>
        <taxon>Insecta</taxon>
        <taxon>Pterygota</taxon>
        <taxon>Neoptera</taxon>
        <taxon>Endopterygota</taxon>
        <taxon>Lepidoptera</taxon>
        <taxon>Glossata</taxon>
        <taxon>Ditrysia</taxon>
        <taxon>Tineoidea</taxon>
        <taxon>Psychidae</taxon>
        <taxon>Oiketicinae</taxon>
        <taxon>Eumeta</taxon>
    </lineage>
</organism>
<dbReference type="EMBL" id="BGZK01000001">
    <property type="protein sequence ID" value="GBO98823.1"/>
    <property type="molecule type" value="Genomic_DNA"/>
</dbReference>
<comment type="caution">
    <text evidence="2">The sequence shown here is derived from an EMBL/GenBank/DDBJ whole genome shotgun (WGS) entry which is preliminary data.</text>
</comment>
<evidence type="ECO:0000313" key="3">
    <source>
        <dbReference type="Proteomes" id="UP000299102"/>
    </source>
</evidence>
<evidence type="ECO:0000256" key="1">
    <source>
        <dbReference type="SAM" id="MobiDB-lite"/>
    </source>
</evidence>
<dbReference type="Proteomes" id="UP000299102">
    <property type="component" value="Unassembled WGS sequence"/>
</dbReference>
<name>A0A4C1S9J8_EUMVA</name>
<proteinExistence type="predicted"/>
<evidence type="ECO:0000313" key="2">
    <source>
        <dbReference type="EMBL" id="GBO98823.1"/>
    </source>
</evidence>
<feature type="region of interest" description="Disordered" evidence="1">
    <location>
        <begin position="24"/>
        <end position="47"/>
    </location>
</feature>
<gene>
    <name evidence="2" type="ORF">EVAR_285_1</name>
</gene>
<accession>A0A4C1S9J8</accession>
<reference evidence="2 3" key="1">
    <citation type="journal article" date="2019" name="Commun. Biol.">
        <title>The bagworm genome reveals a unique fibroin gene that provides high tensile strength.</title>
        <authorList>
            <person name="Kono N."/>
            <person name="Nakamura H."/>
            <person name="Ohtoshi R."/>
            <person name="Tomita M."/>
            <person name="Numata K."/>
            <person name="Arakawa K."/>
        </authorList>
    </citation>
    <scope>NUCLEOTIDE SEQUENCE [LARGE SCALE GENOMIC DNA]</scope>
</reference>
<keyword evidence="3" id="KW-1185">Reference proteome</keyword>